<accession>A0ABW3B6W0</accession>
<evidence type="ECO:0000256" key="1">
    <source>
        <dbReference type="SAM" id="Phobius"/>
    </source>
</evidence>
<dbReference type="RefSeq" id="WP_379935475.1">
    <property type="nucleotide sequence ID" value="NZ_JBHTHY010000012.1"/>
</dbReference>
<gene>
    <name evidence="2" type="ORF">ACFQZJ_14255</name>
</gene>
<dbReference type="EMBL" id="JBHTHY010000012">
    <property type="protein sequence ID" value="MFD0798631.1"/>
    <property type="molecule type" value="Genomic_DNA"/>
</dbReference>
<comment type="caution">
    <text evidence="2">The sequence shown here is derived from an EMBL/GenBank/DDBJ whole genome shotgun (WGS) entry which is preliminary data.</text>
</comment>
<keyword evidence="1" id="KW-0472">Membrane</keyword>
<evidence type="ECO:0000313" key="3">
    <source>
        <dbReference type="Proteomes" id="UP001597012"/>
    </source>
</evidence>
<keyword evidence="1" id="KW-0812">Transmembrane</keyword>
<dbReference type="InterPro" id="IPR011655">
    <property type="entry name" value="MpPF26"/>
</dbReference>
<reference evidence="3" key="1">
    <citation type="journal article" date="2019" name="Int. J. Syst. Evol. Microbiol.">
        <title>The Global Catalogue of Microorganisms (GCM) 10K type strain sequencing project: providing services to taxonomists for standard genome sequencing and annotation.</title>
        <authorList>
            <consortium name="The Broad Institute Genomics Platform"/>
            <consortium name="The Broad Institute Genome Sequencing Center for Infectious Disease"/>
            <person name="Wu L."/>
            <person name="Ma J."/>
        </authorList>
    </citation>
    <scope>NUCLEOTIDE SEQUENCE [LARGE SCALE GENOMIC DNA]</scope>
    <source>
        <strain evidence="3">CCUG 61948</strain>
    </source>
</reference>
<feature type="transmembrane region" description="Helical" evidence="1">
    <location>
        <begin position="12"/>
        <end position="42"/>
    </location>
</feature>
<keyword evidence="3" id="KW-1185">Reference proteome</keyword>
<proteinExistence type="predicted"/>
<evidence type="ECO:0000313" key="2">
    <source>
        <dbReference type="EMBL" id="MFD0798631.1"/>
    </source>
</evidence>
<sequence length="112" mass="12207">MEQQKLPNVTIAMILSIVSFLCCCVSVGIGGILLSGIALFLVNKDAKLYQQNPEDYSNYSTLKTVKTIAIIGLVLGVVSLAWSIFSIVSMGGWEGYMEQNKELFEQLGVPSE</sequence>
<name>A0ABW3B6W0_9FLAO</name>
<dbReference type="Proteomes" id="UP001597012">
    <property type="component" value="Unassembled WGS sequence"/>
</dbReference>
<dbReference type="NCBIfam" id="NF040945">
    <property type="entry name" value="CCC_membrane"/>
    <property type="match status" value="1"/>
</dbReference>
<dbReference type="Pfam" id="PF07666">
    <property type="entry name" value="MpPF26"/>
    <property type="match status" value="1"/>
</dbReference>
<protein>
    <submittedName>
        <fullName evidence="2">CCC motif membrane protein</fullName>
    </submittedName>
</protein>
<organism evidence="2 3">
    <name type="scientific">Maribacter chungangensis</name>
    <dbReference type="NCBI Taxonomy" id="1069117"/>
    <lineage>
        <taxon>Bacteria</taxon>
        <taxon>Pseudomonadati</taxon>
        <taxon>Bacteroidota</taxon>
        <taxon>Flavobacteriia</taxon>
        <taxon>Flavobacteriales</taxon>
        <taxon>Flavobacteriaceae</taxon>
        <taxon>Maribacter</taxon>
    </lineage>
</organism>
<keyword evidence="1" id="KW-1133">Transmembrane helix</keyword>
<feature type="transmembrane region" description="Helical" evidence="1">
    <location>
        <begin position="68"/>
        <end position="93"/>
    </location>
</feature>